<comment type="caution">
    <text evidence="1">The sequence shown here is derived from an EMBL/GenBank/DDBJ whole genome shotgun (WGS) entry which is preliminary data.</text>
</comment>
<sequence>MKKLLLIIFSAIYTLISVGFINYNVYCQDRLIKTSLIINNQNCDQCPNCTQKKCKKDGSCCKHSKEHIQLKVDQNYTVQHIDITPQQVAILDIFLSGYITPDANTISEETYPVTNAPPLGVQNPIHILNCTYLI</sequence>
<dbReference type="OrthoDB" id="676308at2"/>
<evidence type="ECO:0000313" key="1">
    <source>
        <dbReference type="EMBL" id="TFU88846.1"/>
    </source>
</evidence>
<dbReference type="InterPro" id="IPR058512">
    <property type="entry name" value="DUF8199"/>
</dbReference>
<gene>
    <name evidence="1" type="ORF">E4T88_13335</name>
</gene>
<accession>A0A4Y9IKP4</accession>
<evidence type="ECO:0000313" key="2">
    <source>
        <dbReference type="Proteomes" id="UP000298285"/>
    </source>
</evidence>
<proteinExistence type="predicted"/>
<dbReference type="InterPro" id="IPR058060">
    <property type="entry name" value="HYC_CC_PP"/>
</dbReference>
<dbReference type="AlphaFoldDB" id="A0A4Y9IKP4"/>
<dbReference type="NCBIfam" id="NF047658">
    <property type="entry name" value="HYC_CC_PP"/>
    <property type="match status" value="1"/>
</dbReference>
<dbReference type="EMBL" id="SPPK01000004">
    <property type="protein sequence ID" value="TFU88846.1"/>
    <property type="molecule type" value="Genomic_DNA"/>
</dbReference>
<organism evidence="1 2">
    <name type="scientific">Dysgonomonas mossii</name>
    <dbReference type="NCBI Taxonomy" id="163665"/>
    <lineage>
        <taxon>Bacteria</taxon>
        <taxon>Pseudomonadati</taxon>
        <taxon>Bacteroidota</taxon>
        <taxon>Bacteroidia</taxon>
        <taxon>Bacteroidales</taxon>
        <taxon>Dysgonomonadaceae</taxon>
        <taxon>Dysgonomonas</taxon>
    </lineage>
</organism>
<dbReference type="Pfam" id="PF26622">
    <property type="entry name" value="DUF8199"/>
    <property type="match status" value="1"/>
</dbReference>
<dbReference type="RefSeq" id="WP_135106225.1">
    <property type="nucleotide sequence ID" value="NZ_JADGKW010000004.1"/>
</dbReference>
<protein>
    <submittedName>
        <fullName evidence="1">Uncharacterized protein</fullName>
    </submittedName>
</protein>
<name>A0A4Y9IKP4_9BACT</name>
<reference evidence="1 2" key="1">
    <citation type="submission" date="2019-03" db="EMBL/GenBank/DDBJ databases">
        <title>Diversity of the mouse oral microbiome.</title>
        <authorList>
            <person name="Joseph S."/>
            <person name="Aduse-Opoku J."/>
            <person name="Curtis M."/>
            <person name="Wade W."/>
            <person name="Hashim A."/>
        </authorList>
    </citation>
    <scope>NUCLEOTIDE SEQUENCE [LARGE SCALE GENOMIC DNA]</scope>
    <source>
        <strain evidence="1 2">P11</strain>
    </source>
</reference>
<dbReference type="Proteomes" id="UP000298285">
    <property type="component" value="Unassembled WGS sequence"/>
</dbReference>